<evidence type="ECO:0000256" key="5">
    <source>
        <dbReference type="ARBA" id="ARBA00022741"/>
    </source>
</evidence>
<dbReference type="GO" id="GO:0032267">
    <property type="term" value="F:tRNA(Ile)-lysidine synthase activity"/>
    <property type="evidence" value="ECO:0007669"/>
    <property type="project" value="UniProtKB-EC"/>
</dbReference>
<evidence type="ECO:0000256" key="7">
    <source>
        <dbReference type="ARBA" id="ARBA00048539"/>
    </source>
</evidence>
<dbReference type="EMBL" id="JALJXV010000008">
    <property type="protein sequence ID" value="MCP1676166.1"/>
    <property type="molecule type" value="Genomic_DNA"/>
</dbReference>
<evidence type="ECO:0000256" key="2">
    <source>
        <dbReference type="ARBA" id="ARBA00022490"/>
    </source>
</evidence>
<dbReference type="Pfam" id="PF01171">
    <property type="entry name" value="ATP_bind_3"/>
    <property type="match status" value="1"/>
</dbReference>
<evidence type="ECO:0000256" key="8">
    <source>
        <dbReference type="HAMAP-Rule" id="MF_01161"/>
    </source>
</evidence>
<evidence type="ECO:0000259" key="9">
    <source>
        <dbReference type="SMART" id="SM00977"/>
    </source>
</evidence>
<organism evidence="10 11">
    <name type="scientific">Natronocella acetinitrilica</name>
    <dbReference type="NCBI Taxonomy" id="414046"/>
    <lineage>
        <taxon>Bacteria</taxon>
        <taxon>Pseudomonadati</taxon>
        <taxon>Pseudomonadota</taxon>
        <taxon>Gammaproteobacteria</taxon>
        <taxon>Chromatiales</taxon>
        <taxon>Ectothiorhodospiraceae</taxon>
        <taxon>Natronocella</taxon>
    </lineage>
</organism>
<feature type="domain" description="Lysidine-tRNA(Ile) synthetase C-terminal" evidence="9">
    <location>
        <begin position="360"/>
        <end position="432"/>
    </location>
</feature>
<dbReference type="InterPro" id="IPR012094">
    <property type="entry name" value="tRNA_Ile_lys_synt"/>
</dbReference>
<comment type="catalytic activity">
    <reaction evidence="7 8">
        <text>cytidine(34) in tRNA(Ile2) + L-lysine + ATP = lysidine(34) in tRNA(Ile2) + AMP + diphosphate + H(+)</text>
        <dbReference type="Rhea" id="RHEA:43744"/>
        <dbReference type="Rhea" id="RHEA-COMP:10625"/>
        <dbReference type="Rhea" id="RHEA-COMP:10670"/>
        <dbReference type="ChEBI" id="CHEBI:15378"/>
        <dbReference type="ChEBI" id="CHEBI:30616"/>
        <dbReference type="ChEBI" id="CHEBI:32551"/>
        <dbReference type="ChEBI" id="CHEBI:33019"/>
        <dbReference type="ChEBI" id="CHEBI:82748"/>
        <dbReference type="ChEBI" id="CHEBI:83665"/>
        <dbReference type="ChEBI" id="CHEBI:456215"/>
        <dbReference type="EC" id="6.3.4.19"/>
    </reaction>
</comment>
<comment type="subcellular location">
    <subcellularLocation>
        <location evidence="1 8">Cytoplasm</location>
    </subcellularLocation>
</comment>
<dbReference type="InterPro" id="IPR015262">
    <property type="entry name" value="tRNA_Ile_lys_synt_subst-bd"/>
</dbReference>
<gene>
    <name evidence="8" type="primary">tilS</name>
    <name evidence="10" type="ORF">J2T57_003325</name>
</gene>
<dbReference type="CDD" id="cd01992">
    <property type="entry name" value="TilS_N"/>
    <property type="match status" value="1"/>
</dbReference>
<dbReference type="SUPFAM" id="SSF52402">
    <property type="entry name" value="Adenine nucleotide alpha hydrolases-like"/>
    <property type="match status" value="1"/>
</dbReference>
<comment type="function">
    <text evidence="8">Ligates lysine onto the cytidine present at position 34 of the AUA codon-specific tRNA(Ile) that contains the anticodon CAU, in an ATP-dependent manner. Cytidine is converted to lysidine, thus changing the amino acid specificity of the tRNA from methionine to isoleucine.</text>
</comment>
<dbReference type="InterPro" id="IPR011063">
    <property type="entry name" value="TilS/TtcA_N"/>
</dbReference>
<dbReference type="NCBIfam" id="TIGR02432">
    <property type="entry name" value="lysidine_TilS_N"/>
    <property type="match status" value="1"/>
</dbReference>
<protein>
    <recommendedName>
        <fullName evidence="8">tRNA(Ile)-lysidine synthase</fullName>
        <ecNumber evidence="8">6.3.4.19</ecNumber>
    </recommendedName>
    <alternativeName>
        <fullName evidence="8">tRNA(Ile)-2-lysyl-cytidine synthase</fullName>
    </alternativeName>
    <alternativeName>
        <fullName evidence="8">tRNA(Ile)-lysidine synthetase</fullName>
    </alternativeName>
</protein>
<keyword evidence="4 8" id="KW-0819">tRNA processing</keyword>
<dbReference type="RefSeq" id="WP_253481155.1">
    <property type="nucleotide sequence ID" value="NZ_JALJXV010000008.1"/>
</dbReference>
<comment type="caution">
    <text evidence="10">The sequence shown here is derived from an EMBL/GenBank/DDBJ whole genome shotgun (WGS) entry which is preliminary data.</text>
</comment>
<dbReference type="Pfam" id="PF09179">
    <property type="entry name" value="TilS"/>
    <property type="match status" value="1"/>
</dbReference>
<comment type="domain">
    <text evidence="8">The N-terminal region contains the highly conserved SGGXDS motif, predicted to be a P-loop motif involved in ATP binding.</text>
</comment>
<dbReference type="PANTHER" id="PTHR43033:SF1">
    <property type="entry name" value="TRNA(ILE)-LYSIDINE SYNTHASE-RELATED"/>
    <property type="match status" value="1"/>
</dbReference>
<dbReference type="InterPro" id="IPR012796">
    <property type="entry name" value="Lysidine-tRNA-synth_C"/>
</dbReference>
<dbReference type="PANTHER" id="PTHR43033">
    <property type="entry name" value="TRNA(ILE)-LYSIDINE SYNTHASE-RELATED"/>
    <property type="match status" value="1"/>
</dbReference>
<dbReference type="InterPro" id="IPR012795">
    <property type="entry name" value="tRNA_Ile_lys_synt_N"/>
</dbReference>
<keyword evidence="3 8" id="KW-0436">Ligase</keyword>
<dbReference type="InterPro" id="IPR014729">
    <property type="entry name" value="Rossmann-like_a/b/a_fold"/>
</dbReference>
<comment type="similarity">
    <text evidence="8">Belongs to the tRNA(Ile)-lysidine synthase family.</text>
</comment>
<dbReference type="GO" id="GO:0006400">
    <property type="term" value="P:tRNA modification"/>
    <property type="evidence" value="ECO:0007669"/>
    <property type="project" value="UniProtKB-UniRule"/>
</dbReference>
<keyword evidence="11" id="KW-1185">Reference proteome</keyword>
<dbReference type="Gene3D" id="1.20.59.20">
    <property type="match status" value="1"/>
</dbReference>
<feature type="binding site" evidence="8">
    <location>
        <begin position="29"/>
        <end position="34"/>
    </location>
    <ligand>
        <name>ATP</name>
        <dbReference type="ChEBI" id="CHEBI:30616"/>
    </ligand>
</feature>
<dbReference type="SUPFAM" id="SSF82829">
    <property type="entry name" value="MesJ substrate recognition domain-like"/>
    <property type="match status" value="1"/>
</dbReference>
<dbReference type="AlphaFoldDB" id="A0AAE3G7E0"/>
<dbReference type="Proteomes" id="UP001205843">
    <property type="component" value="Unassembled WGS sequence"/>
</dbReference>
<name>A0AAE3G7E0_9GAMM</name>
<keyword evidence="6 8" id="KW-0067">ATP-binding</keyword>
<proteinExistence type="inferred from homology"/>
<dbReference type="SUPFAM" id="SSF56037">
    <property type="entry name" value="PheT/TilS domain"/>
    <property type="match status" value="1"/>
</dbReference>
<evidence type="ECO:0000256" key="4">
    <source>
        <dbReference type="ARBA" id="ARBA00022694"/>
    </source>
</evidence>
<dbReference type="NCBIfam" id="TIGR02433">
    <property type="entry name" value="lysidine_TilS_C"/>
    <property type="match status" value="1"/>
</dbReference>
<evidence type="ECO:0000256" key="1">
    <source>
        <dbReference type="ARBA" id="ARBA00004496"/>
    </source>
</evidence>
<keyword evidence="5 8" id="KW-0547">Nucleotide-binding</keyword>
<evidence type="ECO:0000256" key="3">
    <source>
        <dbReference type="ARBA" id="ARBA00022598"/>
    </source>
</evidence>
<dbReference type="Pfam" id="PF11734">
    <property type="entry name" value="TilS_C"/>
    <property type="match status" value="1"/>
</dbReference>
<dbReference type="EC" id="6.3.4.19" evidence="8"/>
<evidence type="ECO:0000256" key="6">
    <source>
        <dbReference type="ARBA" id="ARBA00022840"/>
    </source>
</evidence>
<keyword evidence="2 8" id="KW-0963">Cytoplasm</keyword>
<dbReference type="SMART" id="SM00977">
    <property type="entry name" value="TilS_C"/>
    <property type="match status" value="1"/>
</dbReference>
<sequence>MARRTLTPDGVLQALRELGADSVVHVGFSGGADSLALLHALSESRGAAPWELRAVHVNHHLQDAADAWEEHCQRVCDALDLPLTVLHVYPAGDANLEARARAARYQAWAELLKPGEALVTAHHQDDQAETLLLRALRGSGVDGLAAIPASRSLGAGRLLRPLLDVPRASLRHYVAEHGLHPVEDPSNACLARDRNFLRHEILPRLQQRWPDAVGVLARLADAAAESRRLGRDLAGVDGLPDGPVLDCTRLWALPGRRRRNLVRAWLQSLSLPPPGRQRLVQGLHDLLHAEPDRRPELRWPGGRIRRYRESLYADDGIDPPPFTAPRPWRGEERLLLPSGVLHTRCSSGAGLRAGVISSGVMVGGYRPGEYCQPVGRPHRPVKKLLQEAGIPPWSREQWPRLRLHGEIIAIPGVCICENHAADSGEPGLELRYEPRD</sequence>
<reference evidence="10" key="1">
    <citation type="submission" date="2022-03" db="EMBL/GenBank/DDBJ databases">
        <title>Genomic Encyclopedia of Type Strains, Phase III (KMG-III): the genomes of soil and plant-associated and newly described type strains.</title>
        <authorList>
            <person name="Whitman W."/>
        </authorList>
    </citation>
    <scope>NUCLEOTIDE SEQUENCE</scope>
    <source>
        <strain evidence="10">ANL 6-2</strain>
    </source>
</reference>
<dbReference type="HAMAP" id="MF_01161">
    <property type="entry name" value="tRNA_Ile_lys_synt"/>
    <property type="match status" value="1"/>
</dbReference>
<dbReference type="GO" id="GO:0005737">
    <property type="term" value="C:cytoplasm"/>
    <property type="evidence" value="ECO:0007669"/>
    <property type="project" value="UniProtKB-SubCell"/>
</dbReference>
<evidence type="ECO:0000313" key="10">
    <source>
        <dbReference type="EMBL" id="MCP1676166.1"/>
    </source>
</evidence>
<accession>A0AAE3G7E0</accession>
<evidence type="ECO:0000313" key="11">
    <source>
        <dbReference type="Proteomes" id="UP001205843"/>
    </source>
</evidence>
<dbReference type="GO" id="GO:0005524">
    <property type="term" value="F:ATP binding"/>
    <property type="evidence" value="ECO:0007669"/>
    <property type="project" value="UniProtKB-UniRule"/>
</dbReference>
<dbReference type="Gene3D" id="3.40.50.620">
    <property type="entry name" value="HUPs"/>
    <property type="match status" value="1"/>
</dbReference>